<protein>
    <submittedName>
        <fullName evidence="2">Uncharacterized protein</fullName>
    </submittedName>
</protein>
<dbReference type="Proteomes" id="UP001149074">
    <property type="component" value="Unassembled WGS sequence"/>
</dbReference>
<evidence type="ECO:0000256" key="1">
    <source>
        <dbReference type="SAM" id="MobiDB-lite"/>
    </source>
</evidence>
<name>A0A9W9EZQ3_9EURO</name>
<reference evidence="2" key="2">
    <citation type="journal article" date="2023" name="IMA Fungus">
        <title>Comparative genomic study of the Penicillium genus elucidates a diverse pangenome and 15 lateral gene transfer events.</title>
        <authorList>
            <person name="Petersen C."/>
            <person name="Sorensen T."/>
            <person name="Nielsen M.R."/>
            <person name="Sondergaard T.E."/>
            <person name="Sorensen J.L."/>
            <person name="Fitzpatrick D.A."/>
            <person name="Frisvad J.C."/>
            <person name="Nielsen K.L."/>
        </authorList>
    </citation>
    <scope>NUCLEOTIDE SEQUENCE</scope>
    <source>
        <strain evidence="2">IBT 30761</strain>
    </source>
</reference>
<accession>A0A9W9EZQ3</accession>
<keyword evidence="3" id="KW-1185">Reference proteome</keyword>
<sequence>MAPRKGEDSSRRTESRSLQPLRPNAISKSAQSAASKRRPGRRLKHSRDTPSQSRSPLTGSSASPSVAPPVRRRALCMLEVLPVEVIELIFLYSLNLNLPRASPVLAAAISREHIYGLLIILACWDDPPTDNPFSKAMAAILAPLDYVPLTLDERSRLQEAVFRCRWCTMQRVREQIPKMMILTLHRHWINAGMVMKPDQQATLDRFMTRQEGNKSLVLEGKGKPLHRFAELLSQQSPQIARMAQLPGPHDYELHIKPNVLVELRSLTWKTSIVWPAIQLHAFPPRLLRGRSGGFTADDVTFLEMLRLCSNNFWTRSSQLRPDSQTLVDRTALHQGVTNAIRTSNLNAMTSLLKIDEFTYRFGSHNDGRATYYTIPSDHFLTVTRSGRDNPHLNQAFFEALIRASAESIPAHSPEITQWCVENMQLGEQNPPKYSDINGRFAKWLSDFILRLPAQIDYAHNTPSAQLFYCGQLDVMDLEGCRFLDEVLSPCREPLMDYMDESSFHPEHFWVDKQGNEPS</sequence>
<dbReference type="GeneID" id="81361148"/>
<dbReference type="OrthoDB" id="4167490at2759"/>
<feature type="compositionally biased region" description="Polar residues" evidence="1">
    <location>
        <begin position="49"/>
        <end position="59"/>
    </location>
</feature>
<reference evidence="2" key="1">
    <citation type="submission" date="2022-11" db="EMBL/GenBank/DDBJ databases">
        <authorList>
            <person name="Petersen C."/>
        </authorList>
    </citation>
    <scope>NUCLEOTIDE SEQUENCE</scope>
    <source>
        <strain evidence="2">IBT 30761</strain>
    </source>
</reference>
<dbReference type="EMBL" id="JAPQKI010000009">
    <property type="protein sequence ID" value="KAJ5090994.1"/>
    <property type="molecule type" value="Genomic_DNA"/>
</dbReference>
<feature type="compositionally biased region" description="Basic residues" evidence="1">
    <location>
        <begin position="35"/>
        <end position="45"/>
    </location>
</feature>
<evidence type="ECO:0000313" key="2">
    <source>
        <dbReference type="EMBL" id="KAJ5090994.1"/>
    </source>
</evidence>
<feature type="compositionally biased region" description="Basic and acidic residues" evidence="1">
    <location>
        <begin position="1"/>
        <end position="15"/>
    </location>
</feature>
<gene>
    <name evidence="2" type="ORF">N7532_009678</name>
</gene>
<evidence type="ECO:0000313" key="3">
    <source>
        <dbReference type="Proteomes" id="UP001149074"/>
    </source>
</evidence>
<organism evidence="2 3">
    <name type="scientific">Penicillium argentinense</name>
    <dbReference type="NCBI Taxonomy" id="1131581"/>
    <lineage>
        <taxon>Eukaryota</taxon>
        <taxon>Fungi</taxon>
        <taxon>Dikarya</taxon>
        <taxon>Ascomycota</taxon>
        <taxon>Pezizomycotina</taxon>
        <taxon>Eurotiomycetes</taxon>
        <taxon>Eurotiomycetidae</taxon>
        <taxon>Eurotiales</taxon>
        <taxon>Aspergillaceae</taxon>
        <taxon>Penicillium</taxon>
    </lineage>
</organism>
<comment type="caution">
    <text evidence="2">The sequence shown here is derived from an EMBL/GenBank/DDBJ whole genome shotgun (WGS) entry which is preliminary data.</text>
</comment>
<proteinExistence type="predicted"/>
<dbReference type="AlphaFoldDB" id="A0A9W9EZQ3"/>
<feature type="region of interest" description="Disordered" evidence="1">
    <location>
        <begin position="1"/>
        <end position="67"/>
    </location>
</feature>
<feature type="compositionally biased region" description="Low complexity" evidence="1">
    <location>
        <begin position="25"/>
        <end position="34"/>
    </location>
</feature>
<dbReference type="RefSeq" id="XP_056472975.1">
    <property type="nucleotide sequence ID" value="XM_056622169.1"/>
</dbReference>